<keyword evidence="2" id="KW-0472">Membrane</keyword>
<name>A0A3E0VND0_9MICO</name>
<evidence type="ECO:0000313" key="4">
    <source>
        <dbReference type="Proteomes" id="UP000256486"/>
    </source>
</evidence>
<evidence type="ECO:0000256" key="2">
    <source>
        <dbReference type="SAM" id="Phobius"/>
    </source>
</evidence>
<keyword evidence="2" id="KW-0812">Transmembrane</keyword>
<protein>
    <submittedName>
        <fullName evidence="3">Uncharacterized protein</fullName>
    </submittedName>
</protein>
<dbReference type="AlphaFoldDB" id="A0A3E0VND0"/>
<keyword evidence="2" id="KW-1133">Transmembrane helix</keyword>
<accession>A0A3E0VND0</accession>
<reference evidence="3 4" key="1">
    <citation type="submission" date="2017-04" db="EMBL/GenBank/DDBJ databases">
        <title>Comparative genome analysis of Subtercola boreus.</title>
        <authorList>
            <person name="Cho Y.-J."/>
            <person name="Cho A."/>
            <person name="Kim O.-S."/>
            <person name="Lee J.-I."/>
        </authorList>
    </citation>
    <scope>NUCLEOTIDE SEQUENCE [LARGE SCALE GENOMIC DNA]</scope>
    <source>
        <strain evidence="3 4">K300</strain>
    </source>
</reference>
<dbReference type="Proteomes" id="UP000256486">
    <property type="component" value="Unassembled WGS sequence"/>
</dbReference>
<feature type="region of interest" description="Disordered" evidence="1">
    <location>
        <begin position="76"/>
        <end position="100"/>
    </location>
</feature>
<feature type="transmembrane region" description="Helical" evidence="2">
    <location>
        <begin position="20"/>
        <end position="38"/>
    </location>
</feature>
<keyword evidence="4" id="KW-1185">Reference proteome</keyword>
<sequence length="100" mass="10470">MTSEDPKPPTRREILKPVELVLLSAGLAVFVGVTVLLATRQPLLAVVFFGIAFIVSLVVIAMFTLTFKPNAAEQQELQGEDEAGAGGVAGPYLGPGPKGH</sequence>
<organism evidence="3 4">
    <name type="scientific">Subtercola boreus</name>
    <dbReference type="NCBI Taxonomy" id="120213"/>
    <lineage>
        <taxon>Bacteria</taxon>
        <taxon>Bacillati</taxon>
        <taxon>Actinomycetota</taxon>
        <taxon>Actinomycetes</taxon>
        <taxon>Micrococcales</taxon>
        <taxon>Microbacteriaceae</taxon>
        <taxon>Subtercola</taxon>
    </lineage>
</organism>
<dbReference type="OrthoDB" id="5081451at2"/>
<comment type="caution">
    <text evidence="3">The sequence shown here is derived from an EMBL/GenBank/DDBJ whole genome shotgun (WGS) entry which is preliminary data.</text>
</comment>
<evidence type="ECO:0000256" key="1">
    <source>
        <dbReference type="SAM" id="MobiDB-lite"/>
    </source>
</evidence>
<evidence type="ECO:0000313" key="3">
    <source>
        <dbReference type="EMBL" id="RFA10990.1"/>
    </source>
</evidence>
<feature type="transmembrane region" description="Helical" evidence="2">
    <location>
        <begin position="44"/>
        <end position="67"/>
    </location>
</feature>
<proteinExistence type="predicted"/>
<dbReference type="EMBL" id="NBWZ01000001">
    <property type="protein sequence ID" value="RFA10990.1"/>
    <property type="molecule type" value="Genomic_DNA"/>
</dbReference>
<gene>
    <name evidence="3" type="ORF">B7R54_18555</name>
</gene>
<dbReference type="RefSeq" id="WP_116416364.1">
    <property type="nucleotide sequence ID" value="NZ_NBWZ01000001.1"/>
</dbReference>